<gene>
    <name evidence="1" type="ORF">BSTOLATCC_MIC6639</name>
</gene>
<protein>
    <submittedName>
        <fullName evidence="1">Uncharacterized protein</fullName>
    </submittedName>
</protein>
<keyword evidence="2" id="KW-1185">Reference proteome</keyword>
<evidence type="ECO:0000313" key="2">
    <source>
        <dbReference type="Proteomes" id="UP001162131"/>
    </source>
</evidence>
<evidence type="ECO:0000313" key="1">
    <source>
        <dbReference type="EMBL" id="CAG9312391.1"/>
    </source>
</evidence>
<dbReference type="Proteomes" id="UP001162131">
    <property type="component" value="Unassembled WGS sequence"/>
</dbReference>
<accession>A0AAU9ID74</accession>
<dbReference type="EMBL" id="CAJZBQ010000006">
    <property type="protein sequence ID" value="CAG9312391.1"/>
    <property type="molecule type" value="Genomic_DNA"/>
</dbReference>
<proteinExistence type="predicted"/>
<reference evidence="1" key="1">
    <citation type="submission" date="2021-09" db="EMBL/GenBank/DDBJ databases">
        <authorList>
            <consortium name="AG Swart"/>
            <person name="Singh M."/>
            <person name="Singh A."/>
            <person name="Seah K."/>
            <person name="Emmerich C."/>
        </authorList>
    </citation>
    <scope>NUCLEOTIDE SEQUENCE</scope>
    <source>
        <strain evidence="1">ATCC30299</strain>
    </source>
</reference>
<sequence>MKDLKKYHKCFGLKKIEWNNERIVEYLSIILNYLRYLWKIKKYWIFKKLLKHKDIYFSELWREVSLS</sequence>
<name>A0AAU9ID74_9CILI</name>
<comment type="caution">
    <text evidence="1">The sequence shown here is derived from an EMBL/GenBank/DDBJ whole genome shotgun (WGS) entry which is preliminary data.</text>
</comment>
<dbReference type="AlphaFoldDB" id="A0AAU9ID74"/>
<organism evidence="1 2">
    <name type="scientific">Blepharisma stoltei</name>
    <dbReference type="NCBI Taxonomy" id="1481888"/>
    <lineage>
        <taxon>Eukaryota</taxon>
        <taxon>Sar</taxon>
        <taxon>Alveolata</taxon>
        <taxon>Ciliophora</taxon>
        <taxon>Postciliodesmatophora</taxon>
        <taxon>Heterotrichea</taxon>
        <taxon>Heterotrichida</taxon>
        <taxon>Blepharismidae</taxon>
        <taxon>Blepharisma</taxon>
    </lineage>
</organism>